<feature type="region of interest" description="Disordered" evidence="1">
    <location>
        <begin position="158"/>
        <end position="232"/>
    </location>
</feature>
<dbReference type="EnsemblFungi" id="EJT79838">
    <property type="protein sequence ID" value="EJT79838"/>
    <property type="gene ID" value="GGTG_04921"/>
</dbReference>
<feature type="compositionally biased region" description="Pro residues" evidence="1">
    <location>
        <begin position="166"/>
        <end position="183"/>
    </location>
</feature>
<sequence>MMWVCGCLSLSLCLCVCLVACGPCSQHFQKPPDSTTPAARDALTPFPPLDPSGSLAQNRPNAGPAARLRHPFRGRGGWREDPECGGVAWEHRKRELYFARSPPCCSLLRGRMILGTEMMGVRLGQHKAPGPTRGVVRRESWIIMPEISAPSLLLRKRKKEKEKKPPFPPSPHSSWNRPPPPPSSAVRLSTSRSSTACEHSSIIQGASLQAATSKGGKSRKTAPTADGGTKVR</sequence>
<dbReference type="HOGENOM" id="CLU_1194944_0_0_1"/>
<reference evidence="4" key="5">
    <citation type="submission" date="2018-04" db="UniProtKB">
        <authorList>
            <consortium name="EnsemblFungi"/>
        </authorList>
    </citation>
    <scope>IDENTIFICATION</scope>
    <source>
        <strain evidence="4">R3-111a-1</strain>
    </source>
</reference>
<reference evidence="3" key="2">
    <citation type="submission" date="2010-07" db="EMBL/GenBank/DDBJ databases">
        <authorList>
            <consortium name="The Broad Institute Genome Sequencing Platform"/>
            <consortium name="Broad Institute Genome Sequencing Center for Infectious Disease"/>
            <person name="Ma L.-J."/>
            <person name="Dead R."/>
            <person name="Young S."/>
            <person name="Zeng Q."/>
            <person name="Koehrsen M."/>
            <person name="Alvarado L."/>
            <person name="Berlin A."/>
            <person name="Chapman S.B."/>
            <person name="Chen Z."/>
            <person name="Freedman E."/>
            <person name="Gellesch M."/>
            <person name="Goldberg J."/>
            <person name="Griggs A."/>
            <person name="Gujja S."/>
            <person name="Heilman E.R."/>
            <person name="Heiman D."/>
            <person name="Hepburn T."/>
            <person name="Howarth C."/>
            <person name="Jen D."/>
            <person name="Larson L."/>
            <person name="Mehta T."/>
            <person name="Neiman D."/>
            <person name="Pearson M."/>
            <person name="Roberts A."/>
            <person name="Saif S."/>
            <person name="Shea T."/>
            <person name="Shenoy N."/>
            <person name="Sisk P."/>
            <person name="Stolte C."/>
            <person name="Sykes S."/>
            <person name="Walk T."/>
            <person name="White J."/>
            <person name="Yandava C."/>
            <person name="Haas B."/>
            <person name="Nusbaum C."/>
            <person name="Birren B."/>
        </authorList>
    </citation>
    <scope>NUCLEOTIDE SEQUENCE</scope>
    <source>
        <strain evidence="3">R3-111a-1</strain>
    </source>
</reference>
<keyword evidence="2" id="KW-0732">Signal</keyword>
<protein>
    <submittedName>
        <fullName evidence="3 4">Uncharacterized protein</fullName>
    </submittedName>
</protein>
<dbReference type="Proteomes" id="UP000006039">
    <property type="component" value="Unassembled WGS sequence"/>
</dbReference>
<dbReference type="AlphaFoldDB" id="J3NUG5"/>
<evidence type="ECO:0000256" key="1">
    <source>
        <dbReference type="SAM" id="MobiDB-lite"/>
    </source>
</evidence>
<feature type="compositionally biased region" description="Polar residues" evidence="1">
    <location>
        <begin position="197"/>
        <end position="212"/>
    </location>
</feature>
<evidence type="ECO:0000256" key="2">
    <source>
        <dbReference type="SAM" id="SignalP"/>
    </source>
</evidence>
<name>J3NUG5_GAET3</name>
<gene>
    <name evidence="4" type="primary">20345379</name>
    <name evidence="3" type="ORF">GGTG_04921</name>
</gene>
<keyword evidence="5" id="KW-1185">Reference proteome</keyword>
<reference evidence="4" key="4">
    <citation type="journal article" date="2015" name="G3 (Bethesda)">
        <title>Genome sequences of three phytopathogenic species of the Magnaporthaceae family of fungi.</title>
        <authorList>
            <person name="Okagaki L.H."/>
            <person name="Nunes C.C."/>
            <person name="Sailsbery J."/>
            <person name="Clay B."/>
            <person name="Brown D."/>
            <person name="John T."/>
            <person name="Oh Y."/>
            <person name="Young N."/>
            <person name="Fitzgerald M."/>
            <person name="Haas B.J."/>
            <person name="Zeng Q."/>
            <person name="Young S."/>
            <person name="Adiconis X."/>
            <person name="Fan L."/>
            <person name="Levin J.Z."/>
            <person name="Mitchell T.K."/>
            <person name="Okubara P.A."/>
            <person name="Farman M.L."/>
            <person name="Kohn L.M."/>
            <person name="Birren B."/>
            <person name="Ma L.-J."/>
            <person name="Dean R.A."/>
        </authorList>
    </citation>
    <scope>NUCLEOTIDE SEQUENCE</scope>
    <source>
        <strain evidence="4">R3-111a-1</strain>
    </source>
</reference>
<evidence type="ECO:0000313" key="4">
    <source>
        <dbReference type="EnsemblFungi" id="EJT79838"/>
    </source>
</evidence>
<reference evidence="3" key="3">
    <citation type="submission" date="2010-09" db="EMBL/GenBank/DDBJ databases">
        <title>Annotation of Gaeumannomyces graminis var. tritici R3-111a-1.</title>
        <authorList>
            <consortium name="The Broad Institute Genome Sequencing Platform"/>
            <person name="Ma L.-J."/>
            <person name="Dead R."/>
            <person name="Young S.K."/>
            <person name="Zeng Q."/>
            <person name="Gargeya S."/>
            <person name="Fitzgerald M."/>
            <person name="Haas B."/>
            <person name="Abouelleil A."/>
            <person name="Alvarado L."/>
            <person name="Arachchi H.M."/>
            <person name="Berlin A."/>
            <person name="Brown A."/>
            <person name="Chapman S.B."/>
            <person name="Chen Z."/>
            <person name="Dunbar C."/>
            <person name="Freedman E."/>
            <person name="Gearin G."/>
            <person name="Gellesch M."/>
            <person name="Goldberg J."/>
            <person name="Griggs A."/>
            <person name="Gujja S."/>
            <person name="Heiman D."/>
            <person name="Howarth C."/>
            <person name="Larson L."/>
            <person name="Lui A."/>
            <person name="MacDonald P.J.P."/>
            <person name="Mehta T."/>
            <person name="Montmayeur A."/>
            <person name="Murphy C."/>
            <person name="Neiman D."/>
            <person name="Pearson M."/>
            <person name="Priest M."/>
            <person name="Roberts A."/>
            <person name="Saif S."/>
            <person name="Shea T."/>
            <person name="Shenoy N."/>
            <person name="Sisk P."/>
            <person name="Stolte C."/>
            <person name="Sykes S."/>
            <person name="Yandava C."/>
            <person name="Wortman J."/>
            <person name="Nusbaum C."/>
            <person name="Birren B."/>
        </authorList>
    </citation>
    <scope>NUCLEOTIDE SEQUENCE</scope>
    <source>
        <strain evidence="3">R3-111a-1</strain>
    </source>
</reference>
<evidence type="ECO:0000313" key="5">
    <source>
        <dbReference type="Proteomes" id="UP000006039"/>
    </source>
</evidence>
<reference evidence="5" key="1">
    <citation type="submission" date="2010-07" db="EMBL/GenBank/DDBJ databases">
        <title>The genome sequence of Gaeumannomyces graminis var. tritici strain R3-111a-1.</title>
        <authorList>
            <consortium name="The Broad Institute Genome Sequencing Platform"/>
            <person name="Ma L.-J."/>
            <person name="Dead R."/>
            <person name="Young S."/>
            <person name="Zeng Q."/>
            <person name="Koehrsen M."/>
            <person name="Alvarado L."/>
            <person name="Berlin A."/>
            <person name="Chapman S.B."/>
            <person name="Chen Z."/>
            <person name="Freedman E."/>
            <person name="Gellesch M."/>
            <person name="Goldberg J."/>
            <person name="Griggs A."/>
            <person name="Gujja S."/>
            <person name="Heilman E.R."/>
            <person name="Heiman D."/>
            <person name="Hepburn T."/>
            <person name="Howarth C."/>
            <person name="Jen D."/>
            <person name="Larson L."/>
            <person name="Mehta T."/>
            <person name="Neiman D."/>
            <person name="Pearson M."/>
            <person name="Roberts A."/>
            <person name="Saif S."/>
            <person name="Shea T."/>
            <person name="Shenoy N."/>
            <person name="Sisk P."/>
            <person name="Stolte C."/>
            <person name="Sykes S."/>
            <person name="Walk T."/>
            <person name="White J."/>
            <person name="Yandava C."/>
            <person name="Haas B."/>
            <person name="Nusbaum C."/>
            <person name="Birren B."/>
        </authorList>
    </citation>
    <scope>NUCLEOTIDE SEQUENCE [LARGE SCALE GENOMIC DNA]</scope>
    <source>
        <strain evidence="5">R3-111a-1</strain>
    </source>
</reference>
<dbReference type="RefSeq" id="XP_009220983.1">
    <property type="nucleotide sequence ID" value="XM_009222719.1"/>
</dbReference>
<feature type="signal peptide" evidence="2">
    <location>
        <begin position="1"/>
        <end position="21"/>
    </location>
</feature>
<dbReference type="EMBL" id="GL385396">
    <property type="protein sequence ID" value="EJT79838.1"/>
    <property type="molecule type" value="Genomic_DNA"/>
</dbReference>
<feature type="compositionally biased region" description="Low complexity" evidence="1">
    <location>
        <begin position="184"/>
        <end position="196"/>
    </location>
</feature>
<proteinExistence type="predicted"/>
<evidence type="ECO:0000313" key="3">
    <source>
        <dbReference type="EMBL" id="EJT79838.1"/>
    </source>
</evidence>
<feature type="region of interest" description="Disordered" evidence="1">
    <location>
        <begin position="30"/>
        <end position="74"/>
    </location>
</feature>
<dbReference type="VEuPathDB" id="FungiDB:GGTG_04921"/>
<feature type="chain" id="PRO_5015094476" evidence="2">
    <location>
        <begin position="22"/>
        <end position="232"/>
    </location>
</feature>
<dbReference type="GeneID" id="20345379"/>
<accession>J3NUG5</accession>
<organism evidence="3">
    <name type="scientific">Gaeumannomyces tritici (strain R3-111a-1)</name>
    <name type="common">Wheat and barley take-all root rot fungus</name>
    <name type="synonym">Gaeumannomyces graminis var. tritici</name>
    <dbReference type="NCBI Taxonomy" id="644352"/>
    <lineage>
        <taxon>Eukaryota</taxon>
        <taxon>Fungi</taxon>
        <taxon>Dikarya</taxon>
        <taxon>Ascomycota</taxon>
        <taxon>Pezizomycotina</taxon>
        <taxon>Sordariomycetes</taxon>
        <taxon>Sordariomycetidae</taxon>
        <taxon>Magnaporthales</taxon>
        <taxon>Magnaporthaceae</taxon>
        <taxon>Gaeumannomyces</taxon>
    </lineage>
</organism>